<keyword evidence="2" id="KW-0677">Repeat</keyword>
<feature type="region of interest" description="Disordered" evidence="7">
    <location>
        <begin position="592"/>
        <end position="639"/>
    </location>
</feature>
<feature type="compositionally biased region" description="Basic residues" evidence="7">
    <location>
        <begin position="807"/>
        <end position="833"/>
    </location>
</feature>
<accession>A0ABD1EWA6</accession>
<keyword evidence="1" id="KW-0507">mRNA processing</keyword>
<feature type="compositionally biased region" description="Basic residues" evidence="7">
    <location>
        <begin position="847"/>
        <end position="896"/>
    </location>
</feature>
<dbReference type="InterPro" id="IPR035967">
    <property type="entry name" value="SWAP/Surp_sf"/>
</dbReference>
<dbReference type="InterPro" id="IPR019147">
    <property type="entry name" value="SWAP_N_domain"/>
</dbReference>
<name>A0ABD1EWA6_HYPHA</name>
<dbReference type="PROSITE" id="PS50128">
    <property type="entry name" value="SURP"/>
    <property type="match status" value="2"/>
</dbReference>
<feature type="compositionally biased region" description="Basic and acidic residues" evidence="7">
    <location>
        <begin position="794"/>
        <end position="806"/>
    </location>
</feature>
<evidence type="ECO:0000256" key="2">
    <source>
        <dbReference type="ARBA" id="ARBA00022737"/>
    </source>
</evidence>
<feature type="compositionally biased region" description="Basic and acidic residues" evidence="7">
    <location>
        <begin position="245"/>
        <end position="266"/>
    </location>
</feature>
<protein>
    <recommendedName>
        <fullName evidence="8">SURP motif domain-containing protein</fullName>
    </recommendedName>
</protein>
<keyword evidence="10" id="KW-1185">Reference proteome</keyword>
<evidence type="ECO:0000256" key="5">
    <source>
        <dbReference type="ARBA" id="ARBA00023163"/>
    </source>
</evidence>
<evidence type="ECO:0000256" key="7">
    <source>
        <dbReference type="SAM" id="MobiDB-lite"/>
    </source>
</evidence>
<comment type="caution">
    <text evidence="9">The sequence shown here is derived from an EMBL/GenBank/DDBJ whole genome shotgun (WGS) entry which is preliminary data.</text>
</comment>
<evidence type="ECO:0000313" key="9">
    <source>
        <dbReference type="EMBL" id="KAL1502721.1"/>
    </source>
</evidence>
<evidence type="ECO:0000256" key="1">
    <source>
        <dbReference type="ARBA" id="ARBA00022664"/>
    </source>
</evidence>
<feature type="domain" description="SURP motif" evidence="8">
    <location>
        <begin position="187"/>
        <end position="229"/>
    </location>
</feature>
<dbReference type="AlphaFoldDB" id="A0ABD1EWA6"/>
<feature type="compositionally biased region" description="Polar residues" evidence="7">
    <location>
        <begin position="767"/>
        <end position="784"/>
    </location>
</feature>
<feature type="region of interest" description="Disordered" evidence="7">
    <location>
        <begin position="142"/>
        <end position="166"/>
    </location>
</feature>
<dbReference type="PANTHER" id="PTHR13161:SF15">
    <property type="entry name" value="SPLICING FACTOR, SUPPRESSOR OF WHITE-APRICOT HOMOLOG"/>
    <property type="match status" value="1"/>
</dbReference>
<feature type="domain" description="SURP motif" evidence="8">
    <location>
        <begin position="503"/>
        <end position="543"/>
    </location>
</feature>
<dbReference type="EMBL" id="JBDJPC010000005">
    <property type="protein sequence ID" value="KAL1502721.1"/>
    <property type="molecule type" value="Genomic_DNA"/>
</dbReference>
<feature type="compositionally biased region" description="Polar residues" evidence="7">
    <location>
        <begin position="270"/>
        <end position="286"/>
    </location>
</feature>
<organism evidence="9 10">
    <name type="scientific">Hypothenemus hampei</name>
    <name type="common">Coffee berry borer</name>
    <dbReference type="NCBI Taxonomy" id="57062"/>
    <lineage>
        <taxon>Eukaryota</taxon>
        <taxon>Metazoa</taxon>
        <taxon>Ecdysozoa</taxon>
        <taxon>Arthropoda</taxon>
        <taxon>Hexapoda</taxon>
        <taxon>Insecta</taxon>
        <taxon>Pterygota</taxon>
        <taxon>Neoptera</taxon>
        <taxon>Endopterygota</taxon>
        <taxon>Coleoptera</taxon>
        <taxon>Polyphaga</taxon>
        <taxon>Cucujiformia</taxon>
        <taxon>Curculionidae</taxon>
        <taxon>Scolytinae</taxon>
        <taxon>Hypothenemus</taxon>
    </lineage>
</organism>
<reference evidence="9 10" key="1">
    <citation type="submission" date="2024-05" db="EMBL/GenBank/DDBJ databases">
        <title>Genetic variation in Jamaican populations of the coffee berry borer (Hypothenemus hampei).</title>
        <authorList>
            <person name="Errbii M."/>
            <person name="Myrie A."/>
        </authorList>
    </citation>
    <scope>NUCLEOTIDE SEQUENCE [LARGE SCALE GENOMIC DNA]</scope>
    <source>
        <strain evidence="9">JA-Hopewell-2020-01-JO</strain>
        <tissue evidence="9">Whole body</tissue>
    </source>
</reference>
<keyword evidence="3" id="KW-0694">RNA-binding</keyword>
<dbReference type="GO" id="GO:0003723">
    <property type="term" value="F:RNA binding"/>
    <property type="evidence" value="ECO:0007669"/>
    <property type="project" value="UniProtKB-KW"/>
</dbReference>
<dbReference type="Pfam" id="PF09750">
    <property type="entry name" value="DRY_EERY"/>
    <property type="match status" value="1"/>
</dbReference>
<dbReference type="SMART" id="SM01141">
    <property type="entry name" value="DRY_EERY"/>
    <property type="match status" value="1"/>
</dbReference>
<proteinExistence type="predicted"/>
<feature type="region of interest" description="Disordered" evidence="7">
    <location>
        <begin position="242"/>
        <end position="288"/>
    </location>
</feature>
<dbReference type="SUPFAM" id="SSF109905">
    <property type="entry name" value="Surp module (SWAP domain)"/>
    <property type="match status" value="2"/>
</dbReference>
<evidence type="ECO:0000256" key="6">
    <source>
        <dbReference type="ARBA" id="ARBA00023187"/>
    </source>
</evidence>
<dbReference type="Proteomes" id="UP001566132">
    <property type="component" value="Unassembled WGS sequence"/>
</dbReference>
<evidence type="ECO:0000259" key="8">
    <source>
        <dbReference type="PROSITE" id="PS50128"/>
    </source>
</evidence>
<dbReference type="SMART" id="SM00648">
    <property type="entry name" value="SWAP"/>
    <property type="match status" value="2"/>
</dbReference>
<dbReference type="GO" id="GO:0006397">
    <property type="term" value="P:mRNA processing"/>
    <property type="evidence" value="ECO:0007669"/>
    <property type="project" value="UniProtKB-KW"/>
</dbReference>
<keyword evidence="5" id="KW-0804">Transcription</keyword>
<dbReference type="InterPro" id="IPR040397">
    <property type="entry name" value="SWAP"/>
</dbReference>
<dbReference type="GO" id="GO:0008380">
    <property type="term" value="P:RNA splicing"/>
    <property type="evidence" value="ECO:0007669"/>
    <property type="project" value="UniProtKB-KW"/>
</dbReference>
<feature type="compositionally biased region" description="Basic and acidic residues" evidence="7">
    <location>
        <begin position="834"/>
        <end position="846"/>
    </location>
</feature>
<sequence length="909" mass="104750">MSQWGCSDSGILRKNKVDNNLDELLVFGYSCKIFRDDEKALYVDQGKHLIPWMGDESLKIDRYDGRGALSDLKKYEASREDYDTLRWMGLSESEKKLEELCDSERYYSLEINEEEEEMYKEEAVKRKKTNAFAFDYNTAKSKESEQQPEGIPTVPEREEIDEPYKPSPILDVPVDINIPKTVKEYTRIEKTALFVCKQGLQMEILIKAKQADNPQFSFLTLQDPLYKFYRHLLEVFKNGRYQPQYDKKPEPPKQITKDDDAHDSHYLHPSLQSTTTKPESPNQNHIPSPVLYRPSADCAYSQLVSRIQGTVMGGSSCDSETPPTQMQLANHMTLEQQYQQYYYVQQFYEYWRHAMVANNEQGANQLPLNFNQLDNNMQNYIHQMAWAQFVQQHQQKQMHDVQKAQDNANNNPYAQIVLNLNKDGGNRYTANVPQLPPVQVKVEPKVVASDTTGDNCEKKIVKKTLLSLAAAYGSGSESDSSDNTDDKEDATDIRVPPSNFQILIDKMAEYVFKNGDQFEEIIKQKGDSRFLFLNKDNEYFPYYRNKLDQLRTTKETEEKTKAVKFKSKKPIAPVSFSIKKPKEELAKEIRSALPLEDSSEDEDTAASSPQNDVKNNHESLDKPSNASVSPNNKTVKSVSKLPLDSIETYDRMSPNIETNGLDLKPQNVSSSPKRRSRSPIDPQKKSKSRSLSPVKVVKKRSPVIDMFDDGETTAANGNLEKDDPILEMMDLEKEQPINDEKIADVKEKARQLERKRKAAMFLKLKSQGDSSDTASLVNRRNSGDSVIVVRSRSASREKSKTETSRRDKSKSRSRSIRSRSRNRKNENKRHKTSRKSDSSSRDEERSRRRRKEKRKKSHKRKHSRTKKRDRKHKRSRSASKSISRSRSRSRHRHKSRSSSEKSHISINSS</sequence>
<feature type="compositionally biased region" description="Acidic residues" evidence="7">
    <location>
        <begin position="479"/>
        <end position="489"/>
    </location>
</feature>
<feature type="region of interest" description="Disordered" evidence="7">
    <location>
        <begin position="761"/>
        <end position="909"/>
    </location>
</feature>
<dbReference type="PANTHER" id="PTHR13161">
    <property type="entry name" value="SPLICING FACTOR SUPPRESSOR OF WHITE APRICOT"/>
    <property type="match status" value="1"/>
</dbReference>
<dbReference type="InterPro" id="IPR000061">
    <property type="entry name" value="Surp"/>
</dbReference>
<keyword evidence="4" id="KW-0805">Transcription regulation</keyword>
<gene>
    <name evidence="9" type="ORF">ABEB36_007825</name>
</gene>
<feature type="compositionally biased region" description="Polar residues" evidence="7">
    <location>
        <begin position="622"/>
        <end position="637"/>
    </location>
</feature>
<dbReference type="Pfam" id="PF01805">
    <property type="entry name" value="Surp"/>
    <property type="match status" value="2"/>
</dbReference>
<evidence type="ECO:0000256" key="4">
    <source>
        <dbReference type="ARBA" id="ARBA00023015"/>
    </source>
</evidence>
<evidence type="ECO:0000256" key="3">
    <source>
        <dbReference type="ARBA" id="ARBA00022884"/>
    </source>
</evidence>
<evidence type="ECO:0000313" key="10">
    <source>
        <dbReference type="Proteomes" id="UP001566132"/>
    </source>
</evidence>
<dbReference type="Gene3D" id="1.10.10.790">
    <property type="entry name" value="Surp module"/>
    <property type="match status" value="2"/>
</dbReference>
<keyword evidence="6" id="KW-0508">mRNA splicing</keyword>
<feature type="region of interest" description="Disordered" evidence="7">
    <location>
        <begin position="472"/>
        <end position="494"/>
    </location>
</feature>
<feature type="region of interest" description="Disordered" evidence="7">
    <location>
        <begin position="653"/>
        <end position="697"/>
    </location>
</feature>